<dbReference type="Proteomes" id="UP001151760">
    <property type="component" value="Unassembled WGS sequence"/>
</dbReference>
<sequence>MLRAAVSLSTSYDRPLRRIFSDVTANLHRSFKLVKKCRRRSFFRRFFTVVTVNDFKKIFNLIDGSIGDMTWLLSLSDGVVLSLPPICANDPILAWVWSYISSLYLLNDLEVKIEVARELTSLARDSDRNKKVIVEEGGVAPLLP</sequence>
<evidence type="ECO:0000313" key="2">
    <source>
        <dbReference type="EMBL" id="GJS80063.1"/>
    </source>
</evidence>
<proteinExistence type="predicted"/>
<protein>
    <recommendedName>
        <fullName evidence="1">DUF7792 domain-containing protein</fullName>
    </recommendedName>
</protein>
<dbReference type="InterPro" id="IPR056694">
    <property type="entry name" value="DUF7792"/>
</dbReference>
<organism evidence="2 3">
    <name type="scientific">Tanacetum coccineum</name>
    <dbReference type="NCBI Taxonomy" id="301880"/>
    <lineage>
        <taxon>Eukaryota</taxon>
        <taxon>Viridiplantae</taxon>
        <taxon>Streptophyta</taxon>
        <taxon>Embryophyta</taxon>
        <taxon>Tracheophyta</taxon>
        <taxon>Spermatophyta</taxon>
        <taxon>Magnoliopsida</taxon>
        <taxon>eudicotyledons</taxon>
        <taxon>Gunneridae</taxon>
        <taxon>Pentapetalae</taxon>
        <taxon>asterids</taxon>
        <taxon>campanulids</taxon>
        <taxon>Asterales</taxon>
        <taxon>Asteraceae</taxon>
        <taxon>Asteroideae</taxon>
        <taxon>Anthemideae</taxon>
        <taxon>Anthemidinae</taxon>
        <taxon>Tanacetum</taxon>
    </lineage>
</organism>
<accession>A0ABQ4YTX6</accession>
<reference evidence="2" key="1">
    <citation type="journal article" date="2022" name="Int. J. Mol. Sci.">
        <title>Draft Genome of Tanacetum Coccineum: Genomic Comparison of Closely Related Tanacetum-Family Plants.</title>
        <authorList>
            <person name="Yamashiro T."/>
            <person name="Shiraishi A."/>
            <person name="Nakayama K."/>
            <person name="Satake H."/>
        </authorList>
    </citation>
    <scope>NUCLEOTIDE SEQUENCE</scope>
</reference>
<evidence type="ECO:0000313" key="3">
    <source>
        <dbReference type="Proteomes" id="UP001151760"/>
    </source>
</evidence>
<comment type="caution">
    <text evidence="2">The sequence shown here is derived from an EMBL/GenBank/DDBJ whole genome shotgun (WGS) entry which is preliminary data.</text>
</comment>
<dbReference type="EMBL" id="BQNB010010644">
    <property type="protein sequence ID" value="GJS80063.1"/>
    <property type="molecule type" value="Genomic_DNA"/>
</dbReference>
<gene>
    <name evidence="2" type="ORF">Tco_0729944</name>
</gene>
<dbReference type="PANTHER" id="PTHR46168">
    <property type="entry name" value="ARMADILLO REPEAT ONLY 4"/>
    <property type="match status" value="1"/>
</dbReference>
<name>A0ABQ4YTX6_9ASTR</name>
<dbReference type="PANTHER" id="PTHR46168:SF1">
    <property type="entry name" value="ARMADILLO REPEAT ONLY 4"/>
    <property type="match status" value="1"/>
</dbReference>
<evidence type="ECO:0000259" key="1">
    <source>
        <dbReference type="Pfam" id="PF25055"/>
    </source>
</evidence>
<feature type="domain" description="DUF7792" evidence="1">
    <location>
        <begin position="1"/>
        <end position="77"/>
    </location>
</feature>
<keyword evidence="3" id="KW-1185">Reference proteome</keyword>
<dbReference type="Pfam" id="PF25055">
    <property type="entry name" value="DUF7792"/>
    <property type="match status" value="1"/>
</dbReference>
<reference evidence="2" key="2">
    <citation type="submission" date="2022-01" db="EMBL/GenBank/DDBJ databases">
        <authorList>
            <person name="Yamashiro T."/>
            <person name="Shiraishi A."/>
            <person name="Satake H."/>
            <person name="Nakayama K."/>
        </authorList>
    </citation>
    <scope>NUCLEOTIDE SEQUENCE</scope>
</reference>